<dbReference type="PANTHER" id="PTHR35333">
    <property type="entry name" value="BETA-LACTAMASE"/>
    <property type="match status" value="1"/>
</dbReference>
<dbReference type="InterPro" id="IPR000871">
    <property type="entry name" value="Beta-lactam_class-A"/>
</dbReference>
<comment type="similarity">
    <text evidence="2">Belongs to the class-A beta-lactamase family.</text>
</comment>
<feature type="domain" description="Beta-lactamase class A catalytic" evidence="4">
    <location>
        <begin position="74"/>
        <end position="332"/>
    </location>
</feature>
<dbReference type="InterPro" id="IPR045155">
    <property type="entry name" value="Beta-lactam_cat"/>
</dbReference>
<dbReference type="EMBL" id="NBBI01000010">
    <property type="protein sequence ID" value="OWK27733.1"/>
    <property type="molecule type" value="Genomic_DNA"/>
</dbReference>
<dbReference type="GO" id="GO:0008800">
    <property type="term" value="F:beta-lactamase activity"/>
    <property type="evidence" value="ECO:0007669"/>
    <property type="project" value="UniProtKB-EC"/>
</dbReference>
<evidence type="ECO:0000256" key="2">
    <source>
        <dbReference type="ARBA" id="ARBA00009009"/>
    </source>
</evidence>
<protein>
    <recommendedName>
        <fullName evidence="3">beta-lactamase</fullName>
        <ecNumber evidence="3">3.5.2.6</ecNumber>
    </recommendedName>
</protein>
<keyword evidence="5" id="KW-0378">Hydrolase</keyword>
<dbReference type="SUPFAM" id="SSF56601">
    <property type="entry name" value="beta-lactamase/transpeptidase-like"/>
    <property type="match status" value="1"/>
</dbReference>
<keyword evidence="6" id="KW-1185">Reference proteome</keyword>
<dbReference type="InterPro" id="IPR012338">
    <property type="entry name" value="Beta-lactam/transpept-like"/>
</dbReference>
<evidence type="ECO:0000313" key="6">
    <source>
        <dbReference type="Proteomes" id="UP000197290"/>
    </source>
</evidence>
<organism evidence="5 6">
    <name type="scientific">Sphingomonas dokdonensis</name>
    <dbReference type="NCBI Taxonomy" id="344880"/>
    <lineage>
        <taxon>Bacteria</taxon>
        <taxon>Pseudomonadati</taxon>
        <taxon>Pseudomonadota</taxon>
        <taxon>Alphaproteobacteria</taxon>
        <taxon>Sphingomonadales</taxon>
        <taxon>Sphingomonadaceae</taxon>
        <taxon>Sphingomonas</taxon>
    </lineage>
</organism>
<comment type="catalytic activity">
    <reaction evidence="1">
        <text>a beta-lactam + H2O = a substituted beta-amino acid</text>
        <dbReference type="Rhea" id="RHEA:20401"/>
        <dbReference type="ChEBI" id="CHEBI:15377"/>
        <dbReference type="ChEBI" id="CHEBI:35627"/>
        <dbReference type="ChEBI" id="CHEBI:140347"/>
        <dbReference type="EC" id="3.5.2.6"/>
    </reaction>
</comment>
<evidence type="ECO:0000256" key="1">
    <source>
        <dbReference type="ARBA" id="ARBA00001526"/>
    </source>
</evidence>
<reference evidence="5 6" key="1">
    <citation type="submission" date="2017-03" db="EMBL/GenBank/DDBJ databases">
        <title>Genome sequence of Sphingomonas dokdonensis DSM 21029.</title>
        <authorList>
            <person name="Poehlein A."/>
            <person name="Wuebbeler J.H."/>
            <person name="Steinbuechel A."/>
            <person name="Daniel R."/>
        </authorList>
    </citation>
    <scope>NUCLEOTIDE SEQUENCE [LARGE SCALE GENOMIC DNA]</scope>
    <source>
        <strain evidence="5 6">DSM 21029</strain>
    </source>
</reference>
<dbReference type="GO" id="GO:0046677">
    <property type="term" value="P:response to antibiotic"/>
    <property type="evidence" value="ECO:0007669"/>
    <property type="project" value="InterPro"/>
</dbReference>
<dbReference type="Proteomes" id="UP000197290">
    <property type="component" value="Unassembled WGS sequence"/>
</dbReference>
<comment type="caution">
    <text evidence="5">The sequence shown here is derived from an EMBL/GenBank/DDBJ whole genome shotgun (WGS) entry which is preliminary data.</text>
</comment>
<dbReference type="PRINTS" id="PR00118">
    <property type="entry name" value="BLACTAMASEA"/>
</dbReference>
<evidence type="ECO:0000259" key="4">
    <source>
        <dbReference type="Pfam" id="PF13354"/>
    </source>
</evidence>
<dbReference type="OrthoDB" id="9784149at2"/>
<evidence type="ECO:0000256" key="3">
    <source>
        <dbReference type="ARBA" id="ARBA00012865"/>
    </source>
</evidence>
<dbReference type="RefSeq" id="WP_088368417.1">
    <property type="nucleotide sequence ID" value="NZ_NBBI01000010.1"/>
</dbReference>
<evidence type="ECO:0000313" key="5">
    <source>
        <dbReference type="EMBL" id="OWK27733.1"/>
    </source>
</evidence>
<dbReference type="GO" id="GO:0030655">
    <property type="term" value="P:beta-lactam antibiotic catabolic process"/>
    <property type="evidence" value="ECO:0007669"/>
    <property type="project" value="InterPro"/>
</dbReference>
<dbReference type="AlphaFoldDB" id="A0A245ZDE9"/>
<dbReference type="PROSITE" id="PS51257">
    <property type="entry name" value="PROKAR_LIPOPROTEIN"/>
    <property type="match status" value="1"/>
</dbReference>
<accession>A0A245ZDE9</accession>
<gene>
    <name evidence="5" type="primary">per1_2</name>
    <name evidence="5" type="ORF">SPDO_30970</name>
</gene>
<sequence>MIGRFIAGAALLSLSGCGIDERPSHVATRTPQAAPAYVVAIPVPKPKPLPVNRAPRAMTASITQLVREFPGIAGVAVRAVDEGWTVEAGGRRPLPQQSVSKLWVAMTVLDQRDSGRLRLDDAVSLTPADLTLFHQPSAVLVKNGVWNTTVSDLLFRALTQSDNTANDRLLTLVGGPQAVRSFIERKQLGDIRFGPGERLLQAGTAGLTWDQSMSVGNTFAVMRARLDPGVRAAALQRYIDNPPDGAAPLAIADALSRLARGELLSETSTRLLISTMESSRTGRARLKAGISPGWTLAHKTGTGQELGRRNAGFNDVGLLTSPDGRRYAVAVMIGDTERPMRERQQLIQAVAATVTGYRGPTIAAVEDEAPES</sequence>
<name>A0A245ZDE9_9SPHN</name>
<dbReference type="EC" id="3.5.2.6" evidence="3"/>
<proteinExistence type="inferred from homology"/>
<dbReference type="PANTHER" id="PTHR35333:SF3">
    <property type="entry name" value="BETA-LACTAMASE-TYPE TRANSPEPTIDASE FOLD CONTAINING PROTEIN"/>
    <property type="match status" value="1"/>
</dbReference>
<dbReference type="Gene3D" id="3.40.710.10">
    <property type="entry name" value="DD-peptidase/beta-lactamase superfamily"/>
    <property type="match status" value="1"/>
</dbReference>
<dbReference type="Pfam" id="PF13354">
    <property type="entry name" value="Beta-lactamase2"/>
    <property type="match status" value="1"/>
</dbReference>